<dbReference type="GO" id="GO:0050909">
    <property type="term" value="P:sensory perception of taste"/>
    <property type="evidence" value="ECO:0007669"/>
    <property type="project" value="InterPro"/>
</dbReference>
<dbReference type="EMBL" id="VTPC01000570">
    <property type="protein sequence ID" value="KAF2905294.1"/>
    <property type="molecule type" value="Genomic_DNA"/>
</dbReference>
<evidence type="ECO:0000256" key="4">
    <source>
        <dbReference type="ARBA" id="ARBA00022989"/>
    </source>
</evidence>
<dbReference type="GO" id="GO:0005886">
    <property type="term" value="C:plasma membrane"/>
    <property type="evidence" value="ECO:0007669"/>
    <property type="project" value="UniProtKB-SubCell"/>
</dbReference>
<dbReference type="Proteomes" id="UP000801492">
    <property type="component" value="Unassembled WGS sequence"/>
</dbReference>
<keyword evidence="5 6" id="KW-0472">Membrane</keyword>
<comment type="caution">
    <text evidence="7">The sequence shown here is derived from an EMBL/GenBank/DDBJ whole genome shotgun (WGS) entry which is preliminary data.</text>
</comment>
<reference evidence="7" key="1">
    <citation type="submission" date="2019-08" db="EMBL/GenBank/DDBJ databases">
        <title>The genome of the North American firefly Photinus pyralis.</title>
        <authorList>
            <consortium name="Photinus pyralis genome working group"/>
            <person name="Fallon T.R."/>
            <person name="Sander Lower S.E."/>
            <person name="Weng J.-K."/>
        </authorList>
    </citation>
    <scope>NUCLEOTIDE SEQUENCE</scope>
    <source>
        <strain evidence="7">TRF0915ILg1</strain>
        <tissue evidence="7">Whole body</tissue>
    </source>
</reference>
<feature type="transmembrane region" description="Helical" evidence="6">
    <location>
        <begin position="20"/>
        <end position="37"/>
    </location>
</feature>
<keyword evidence="4 6" id="KW-1133">Transmembrane helix</keyword>
<name>A0A8K0GM79_IGNLU</name>
<proteinExistence type="predicted"/>
<evidence type="ECO:0000313" key="8">
    <source>
        <dbReference type="Proteomes" id="UP000801492"/>
    </source>
</evidence>
<keyword evidence="3 6" id="KW-0812">Transmembrane</keyword>
<evidence type="ECO:0000256" key="3">
    <source>
        <dbReference type="ARBA" id="ARBA00022692"/>
    </source>
</evidence>
<dbReference type="AlphaFoldDB" id="A0A8K0GM79"/>
<feature type="transmembrane region" description="Helical" evidence="6">
    <location>
        <begin position="94"/>
        <end position="114"/>
    </location>
</feature>
<organism evidence="7 8">
    <name type="scientific">Ignelater luminosus</name>
    <name type="common">Cucubano</name>
    <name type="synonym">Pyrophorus luminosus</name>
    <dbReference type="NCBI Taxonomy" id="2038154"/>
    <lineage>
        <taxon>Eukaryota</taxon>
        <taxon>Metazoa</taxon>
        <taxon>Ecdysozoa</taxon>
        <taxon>Arthropoda</taxon>
        <taxon>Hexapoda</taxon>
        <taxon>Insecta</taxon>
        <taxon>Pterygota</taxon>
        <taxon>Neoptera</taxon>
        <taxon>Endopterygota</taxon>
        <taxon>Coleoptera</taxon>
        <taxon>Polyphaga</taxon>
        <taxon>Elateriformia</taxon>
        <taxon>Elateroidea</taxon>
        <taxon>Elateridae</taxon>
        <taxon>Agrypninae</taxon>
        <taxon>Pyrophorini</taxon>
        <taxon>Ignelater</taxon>
    </lineage>
</organism>
<dbReference type="InterPro" id="IPR013604">
    <property type="entry name" value="7TM_chemorcpt"/>
</dbReference>
<evidence type="ECO:0000256" key="1">
    <source>
        <dbReference type="ARBA" id="ARBA00004651"/>
    </source>
</evidence>
<gene>
    <name evidence="7" type="ORF">ILUMI_00888</name>
</gene>
<accession>A0A8K0GM79</accession>
<evidence type="ECO:0000256" key="2">
    <source>
        <dbReference type="ARBA" id="ARBA00022475"/>
    </source>
</evidence>
<comment type="subcellular location">
    <subcellularLocation>
        <location evidence="1">Cell membrane</location>
        <topology evidence="1">Multi-pass membrane protein</topology>
    </subcellularLocation>
</comment>
<dbReference type="Pfam" id="PF08395">
    <property type="entry name" value="7tm_7"/>
    <property type="match status" value="1"/>
</dbReference>
<protein>
    <submittedName>
        <fullName evidence="7">Uncharacterized protein</fullName>
    </submittedName>
</protein>
<evidence type="ECO:0000256" key="5">
    <source>
        <dbReference type="ARBA" id="ARBA00023136"/>
    </source>
</evidence>
<evidence type="ECO:0000313" key="7">
    <source>
        <dbReference type="EMBL" id="KAF2905294.1"/>
    </source>
</evidence>
<evidence type="ECO:0000256" key="6">
    <source>
        <dbReference type="SAM" id="Phobius"/>
    </source>
</evidence>
<dbReference type="OrthoDB" id="6759771at2759"/>
<keyword evidence="8" id="KW-1185">Reference proteome</keyword>
<keyword evidence="2" id="KW-1003">Cell membrane</keyword>
<sequence length="119" mass="13219">MHFYMTTVVALNHDSAEAIFTTRAYGSIGVIAMYALGGEAMKSMNRDTLSFLFKYPISKLNAAEANQVEMLITTLLIRKPILKASDIFKVETRLFASITGTVVTYVLVALQFHAKLSKH</sequence>